<accession>A0A1D2M8W5</accession>
<protein>
    <submittedName>
        <fullName evidence="3">Uncharacterized protein</fullName>
    </submittedName>
</protein>
<comment type="caution">
    <text evidence="3">The sequence shown here is derived from an EMBL/GenBank/DDBJ whole genome shotgun (WGS) entry which is preliminary data.</text>
</comment>
<keyword evidence="4" id="KW-1185">Reference proteome</keyword>
<sequence length="129" mass="14030">MLEVVITLVCAALLVLNCIVMQSLFQKEVATFIVTCVTGAGLGYVVAIFEERWSPFDEYYGKLSHFSQLFIGMLVKTSSFSPSYPAFPGGTSTSSLREHPGHSSTSPFMPAQCNNSPGFHEMPDILSPS</sequence>
<evidence type="ECO:0000256" key="2">
    <source>
        <dbReference type="SAM" id="Phobius"/>
    </source>
</evidence>
<gene>
    <name evidence="3" type="ORF">Ocin01_17271</name>
</gene>
<keyword evidence="2" id="KW-0472">Membrane</keyword>
<dbReference type="Proteomes" id="UP000094527">
    <property type="component" value="Unassembled WGS sequence"/>
</dbReference>
<evidence type="ECO:0000313" key="3">
    <source>
        <dbReference type="EMBL" id="ODM89410.1"/>
    </source>
</evidence>
<evidence type="ECO:0000256" key="1">
    <source>
        <dbReference type="SAM" id="MobiDB-lite"/>
    </source>
</evidence>
<feature type="transmembrane region" description="Helical" evidence="2">
    <location>
        <begin position="31"/>
        <end position="49"/>
    </location>
</feature>
<proteinExistence type="predicted"/>
<keyword evidence="2" id="KW-1133">Transmembrane helix</keyword>
<reference evidence="3 4" key="1">
    <citation type="journal article" date="2016" name="Genome Biol. Evol.">
        <title>Gene Family Evolution Reflects Adaptation to Soil Environmental Stressors in the Genome of the Collembolan Orchesella cincta.</title>
        <authorList>
            <person name="Faddeeva-Vakhrusheva A."/>
            <person name="Derks M.F."/>
            <person name="Anvar S.Y."/>
            <person name="Agamennone V."/>
            <person name="Suring W."/>
            <person name="Smit S."/>
            <person name="van Straalen N.M."/>
            <person name="Roelofs D."/>
        </authorList>
    </citation>
    <scope>NUCLEOTIDE SEQUENCE [LARGE SCALE GENOMIC DNA]</scope>
    <source>
        <tissue evidence="3">Mixed pool</tissue>
    </source>
</reference>
<keyword evidence="2" id="KW-0812">Transmembrane</keyword>
<name>A0A1D2M8W5_ORCCI</name>
<dbReference type="EMBL" id="LJIJ01002662">
    <property type="protein sequence ID" value="ODM89410.1"/>
    <property type="molecule type" value="Genomic_DNA"/>
</dbReference>
<dbReference type="AlphaFoldDB" id="A0A1D2M8W5"/>
<organism evidence="3 4">
    <name type="scientific">Orchesella cincta</name>
    <name type="common">Springtail</name>
    <name type="synonym">Podura cincta</name>
    <dbReference type="NCBI Taxonomy" id="48709"/>
    <lineage>
        <taxon>Eukaryota</taxon>
        <taxon>Metazoa</taxon>
        <taxon>Ecdysozoa</taxon>
        <taxon>Arthropoda</taxon>
        <taxon>Hexapoda</taxon>
        <taxon>Collembola</taxon>
        <taxon>Entomobryomorpha</taxon>
        <taxon>Entomobryoidea</taxon>
        <taxon>Orchesellidae</taxon>
        <taxon>Orchesellinae</taxon>
        <taxon>Orchesella</taxon>
    </lineage>
</organism>
<evidence type="ECO:0000313" key="4">
    <source>
        <dbReference type="Proteomes" id="UP000094527"/>
    </source>
</evidence>
<feature type="region of interest" description="Disordered" evidence="1">
    <location>
        <begin position="88"/>
        <end position="107"/>
    </location>
</feature>